<evidence type="ECO:0000313" key="5">
    <source>
        <dbReference type="EMBL" id="CAD8514847.1"/>
    </source>
</evidence>
<dbReference type="EMBL" id="HBEQ01002965">
    <property type="protein sequence ID" value="CAD8514841.1"/>
    <property type="molecule type" value="Transcribed_RNA"/>
</dbReference>
<evidence type="ECO:0000313" key="6">
    <source>
        <dbReference type="EMBL" id="CAD8514854.1"/>
    </source>
</evidence>
<dbReference type="EMBL" id="HBEQ01002986">
    <property type="protein sequence ID" value="CAD8514860.1"/>
    <property type="molecule type" value="Transcribed_RNA"/>
</dbReference>
<dbReference type="GO" id="GO:0007030">
    <property type="term" value="P:Golgi organization"/>
    <property type="evidence" value="ECO:0007669"/>
    <property type="project" value="TreeGrafter"/>
</dbReference>
<evidence type="ECO:0000313" key="9">
    <source>
        <dbReference type="EMBL" id="CAD8514862.1"/>
    </source>
</evidence>
<dbReference type="InterPro" id="IPR048685">
    <property type="entry name" value="COG3_C"/>
</dbReference>
<feature type="domain" description="Conserved oligomeric Golgi complex subunit 3 C-terminal" evidence="1">
    <location>
        <begin position="7"/>
        <end position="219"/>
    </location>
</feature>
<proteinExistence type="predicted"/>
<dbReference type="PANTHER" id="PTHR13302:SF8">
    <property type="entry name" value="CONSERVED OLIGOMERIC GOLGI COMPLEX SUBUNIT 3"/>
    <property type="match status" value="1"/>
</dbReference>
<sequence>MPDKDTCFRILLEPLMSIFRDLIRPRYISLNDIFVIAELIEVCEEVTALIPDAIFSNLRIVDHILWQISDELKRVGREGNMLYPFVQNLIADVQERLIFRAETFIQDEVEHYQLSRDDFTFFIQESQIQGTISHGDHEWFPPLKNTLSCLATLYRCLDSYTFSSLAAEVVQVCMESIVRASRSDRIGLRDTDACLFTIKNLLILREQISPFESDLMEHPVAMRDLDLAQIHGEVHRIFSGEANIFASSSGQNYFPVPRVIKSNLDSRKRLDQCVKVACEAYIMFVTREIVDPMLAFLTKVTALRASDSLSLDTPISTLAFATPERLAEIVLQVNGALAHKLPQFIRQMTLYIDSTVSREMMLNAIKSNVVEAHSQFSDFVMTQYGDNTPSKIDLKLPSELAKFLDVS</sequence>
<reference evidence="5" key="1">
    <citation type="submission" date="2021-01" db="EMBL/GenBank/DDBJ databases">
        <authorList>
            <person name="Corre E."/>
            <person name="Pelletier E."/>
            <person name="Niang G."/>
            <person name="Scheremetjew M."/>
            <person name="Finn R."/>
            <person name="Kale V."/>
            <person name="Holt S."/>
            <person name="Cochrane G."/>
            <person name="Meng A."/>
            <person name="Brown T."/>
            <person name="Cohen L."/>
        </authorList>
    </citation>
    <scope>NUCLEOTIDE SEQUENCE</scope>
    <source>
        <strain evidence="5">CCMP1723</strain>
    </source>
</reference>
<dbReference type="PANTHER" id="PTHR13302">
    <property type="entry name" value="CONSERVED OLIGOMERIC GOLGI COMPLEX COMPONENT 3"/>
    <property type="match status" value="1"/>
</dbReference>
<dbReference type="EMBL" id="HBEQ01002988">
    <property type="protein sequence ID" value="CAD8514862.1"/>
    <property type="molecule type" value="Transcribed_RNA"/>
</dbReference>
<evidence type="ECO:0000313" key="7">
    <source>
        <dbReference type="EMBL" id="CAD8514857.1"/>
    </source>
</evidence>
<dbReference type="Pfam" id="PF20671">
    <property type="entry name" value="COG3_C"/>
    <property type="match status" value="1"/>
</dbReference>
<dbReference type="EMBL" id="HBEQ01002971">
    <property type="protein sequence ID" value="CAD8514847.1"/>
    <property type="molecule type" value="Transcribed_RNA"/>
</dbReference>
<dbReference type="GO" id="GO:0006886">
    <property type="term" value="P:intracellular protein transport"/>
    <property type="evidence" value="ECO:0007669"/>
    <property type="project" value="InterPro"/>
</dbReference>
<dbReference type="EMBL" id="HBEQ01002978">
    <property type="protein sequence ID" value="CAD8514854.1"/>
    <property type="molecule type" value="Transcribed_RNA"/>
</dbReference>
<evidence type="ECO:0000313" key="8">
    <source>
        <dbReference type="EMBL" id="CAD8514860.1"/>
    </source>
</evidence>
<dbReference type="EMBL" id="HBEQ01002960">
    <property type="protein sequence ID" value="CAD8514836.1"/>
    <property type="molecule type" value="Transcribed_RNA"/>
</dbReference>
<organism evidence="5">
    <name type="scientific">Micromonas pusilla</name>
    <name type="common">Picoplanktonic green alga</name>
    <name type="synonym">Chromulina pusilla</name>
    <dbReference type="NCBI Taxonomy" id="38833"/>
    <lineage>
        <taxon>Eukaryota</taxon>
        <taxon>Viridiplantae</taxon>
        <taxon>Chlorophyta</taxon>
        <taxon>Mamiellophyceae</taxon>
        <taxon>Mamiellales</taxon>
        <taxon>Mamiellaceae</taxon>
        <taxon>Micromonas</taxon>
    </lineage>
</organism>
<dbReference type="EMBL" id="HBEQ01002982">
    <property type="protein sequence ID" value="CAD8514857.1"/>
    <property type="molecule type" value="Transcribed_RNA"/>
</dbReference>
<dbReference type="GO" id="GO:0017119">
    <property type="term" value="C:Golgi transport complex"/>
    <property type="evidence" value="ECO:0007669"/>
    <property type="project" value="TreeGrafter"/>
</dbReference>
<dbReference type="InterPro" id="IPR007265">
    <property type="entry name" value="COG_su3"/>
</dbReference>
<evidence type="ECO:0000313" key="3">
    <source>
        <dbReference type="EMBL" id="CAD8514841.1"/>
    </source>
</evidence>
<dbReference type="GO" id="GO:0016020">
    <property type="term" value="C:membrane"/>
    <property type="evidence" value="ECO:0007669"/>
    <property type="project" value="InterPro"/>
</dbReference>
<dbReference type="GO" id="GO:0005801">
    <property type="term" value="C:cis-Golgi network"/>
    <property type="evidence" value="ECO:0007669"/>
    <property type="project" value="InterPro"/>
</dbReference>
<gene>
    <name evidence="2" type="ORF">MCOM1403_LOCUS2261</name>
    <name evidence="3" type="ORF">MCOM1403_LOCUS2266</name>
    <name evidence="4" type="ORF">MCOM1403_LOCUS2269</name>
    <name evidence="5" type="ORF">MCOM1403_LOCUS2272</name>
    <name evidence="6" type="ORF">MCOM1403_LOCUS2279</name>
    <name evidence="7" type="ORF">MCOM1403_LOCUS2282</name>
    <name evidence="8" type="ORF">MCOM1403_LOCUS2285</name>
    <name evidence="9" type="ORF">MCOM1403_LOCUS2287</name>
</gene>
<dbReference type="EMBL" id="HBEQ01002968">
    <property type="protein sequence ID" value="CAD8514844.1"/>
    <property type="molecule type" value="Transcribed_RNA"/>
</dbReference>
<evidence type="ECO:0000259" key="1">
    <source>
        <dbReference type="Pfam" id="PF20671"/>
    </source>
</evidence>
<protein>
    <recommendedName>
        <fullName evidence="1">Conserved oligomeric Golgi complex subunit 3 C-terminal domain-containing protein</fullName>
    </recommendedName>
</protein>
<accession>A0A6U0NES0</accession>
<evidence type="ECO:0000313" key="4">
    <source>
        <dbReference type="EMBL" id="CAD8514844.1"/>
    </source>
</evidence>
<dbReference type="GO" id="GO:0006891">
    <property type="term" value="P:intra-Golgi vesicle-mediated transport"/>
    <property type="evidence" value="ECO:0007669"/>
    <property type="project" value="TreeGrafter"/>
</dbReference>
<dbReference type="AlphaFoldDB" id="A0A6U0NES0"/>
<evidence type="ECO:0000313" key="2">
    <source>
        <dbReference type="EMBL" id="CAD8514836.1"/>
    </source>
</evidence>
<name>A0A6U0NES0_MICPS</name>